<keyword evidence="3" id="KW-0442">Lipid degradation</keyword>
<accession>A0AAV1Y1G1</accession>
<evidence type="ECO:0000313" key="6">
    <source>
        <dbReference type="Proteomes" id="UP001497480"/>
    </source>
</evidence>
<dbReference type="Proteomes" id="UP001497480">
    <property type="component" value="Unassembled WGS sequence"/>
</dbReference>
<dbReference type="PANTHER" id="PTHR46020">
    <property type="entry name" value="OSJNBB0059K02.9 PROTEIN"/>
    <property type="match status" value="1"/>
</dbReference>
<gene>
    <name evidence="5" type="ORF">LLUT_LOCUS28926</name>
</gene>
<proteinExistence type="inferred from homology"/>
<dbReference type="Gene3D" id="3.40.50.1110">
    <property type="entry name" value="SGNH hydrolase"/>
    <property type="match status" value="1"/>
</dbReference>
<keyword evidence="6" id="KW-1185">Reference proteome</keyword>
<dbReference type="AlphaFoldDB" id="A0AAV1Y1G1"/>
<comment type="similarity">
    <text evidence="1">Belongs to the 'GDSL' lipolytic enzyme family.</text>
</comment>
<comment type="caution">
    <text evidence="5">The sequence shown here is derived from an EMBL/GenBank/DDBJ whole genome shotgun (WGS) entry which is preliminary data.</text>
</comment>
<evidence type="ECO:0000313" key="5">
    <source>
        <dbReference type="EMBL" id="CAL0327866.1"/>
    </source>
</evidence>
<name>A0AAV1Y1G1_LUPLU</name>
<protein>
    <submittedName>
        <fullName evidence="5">Uncharacterized protein</fullName>
    </submittedName>
</protein>
<dbReference type="PANTHER" id="PTHR46020:SF4">
    <property type="entry name" value="OS04G0650200 PROTEIN"/>
    <property type="match status" value="1"/>
</dbReference>
<reference evidence="5 6" key="1">
    <citation type="submission" date="2024-03" db="EMBL/GenBank/DDBJ databases">
        <authorList>
            <person name="Martinez-Hernandez J."/>
        </authorList>
    </citation>
    <scope>NUCLEOTIDE SEQUENCE [LARGE SCALE GENOMIC DNA]</scope>
</reference>
<keyword evidence="4" id="KW-0443">Lipid metabolism</keyword>
<dbReference type="InterPro" id="IPR036514">
    <property type="entry name" value="SGNH_hydro_sf"/>
</dbReference>
<dbReference type="Pfam" id="PF00657">
    <property type="entry name" value="Lipase_GDSL"/>
    <property type="match status" value="1"/>
</dbReference>
<dbReference type="GO" id="GO:0016788">
    <property type="term" value="F:hydrolase activity, acting on ester bonds"/>
    <property type="evidence" value="ECO:0007669"/>
    <property type="project" value="InterPro"/>
</dbReference>
<evidence type="ECO:0000256" key="3">
    <source>
        <dbReference type="ARBA" id="ARBA00022963"/>
    </source>
</evidence>
<evidence type="ECO:0000256" key="2">
    <source>
        <dbReference type="ARBA" id="ARBA00022801"/>
    </source>
</evidence>
<keyword evidence="2" id="KW-0378">Hydrolase</keyword>
<evidence type="ECO:0000256" key="1">
    <source>
        <dbReference type="ARBA" id="ARBA00008668"/>
    </source>
</evidence>
<dbReference type="EMBL" id="CAXHTB010000020">
    <property type="protein sequence ID" value="CAL0327866.1"/>
    <property type="molecule type" value="Genomic_DNA"/>
</dbReference>
<dbReference type="GO" id="GO:0016042">
    <property type="term" value="P:lipid catabolic process"/>
    <property type="evidence" value="ECO:0007669"/>
    <property type="project" value="UniProtKB-KW"/>
</dbReference>
<organism evidence="5 6">
    <name type="scientific">Lupinus luteus</name>
    <name type="common">European yellow lupine</name>
    <dbReference type="NCBI Taxonomy" id="3873"/>
    <lineage>
        <taxon>Eukaryota</taxon>
        <taxon>Viridiplantae</taxon>
        <taxon>Streptophyta</taxon>
        <taxon>Embryophyta</taxon>
        <taxon>Tracheophyta</taxon>
        <taxon>Spermatophyta</taxon>
        <taxon>Magnoliopsida</taxon>
        <taxon>eudicotyledons</taxon>
        <taxon>Gunneridae</taxon>
        <taxon>Pentapetalae</taxon>
        <taxon>rosids</taxon>
        <taxon>fabids</taxon>
        <taxon>Fabales</taxon>
        <taxon>Fabaceae</taxon>
        <taxon>Papilionoideae</taxon>
        <taxon>50 kb inversion clade</taxon>
        <taxon>genistoids sensu lato</taxon>
        <taxon>core genistoids</taxon>
        <taxon>Genisteae</taxon>
        <taxon>Lupinus</taxon>
    </lineage>
</organism>
<dbReference type="InterPro" id="IPR001087">
    <property type="entry name" value="GDSL"/>
</dbReference>
<sequence>MITYGYVNNVSEVEGAKKSYGVYNSDNNSVKLFVFGDSYVDTGNYLNSTSYKSPNGITFPGHPSGRFGNGHILTDYLASFFKIGNPTPYALKNSSNLQNGMNFAFGGTGVFKTMIDGPNLTVQIDSFEQLIKQNVYSKSDVESSIVLVNTGSNDYITFLLKDKNLIGIAKYIKSLGDEFSINLKRIHSLGANKIIVSLLEPMGCYPAISVASSYHDCINQLNKVSRYHNKMILQNVEGLNKKSGKLVFTTLDLYNSFLSTIKDMQKSHQENSTLMNPLQPCCAPVKGVYECGTVDENGKNEYNLCKKPELSFFWDIVHPSQNGWYSIFKKLEPSLSQITGTNFLSL</sequence>
<dbReference type="SUPFAM" id="SSF52266">
    <property type="entry name" value="SGNH hydrolase"/>
    <property type="match status" value="1"/>
</dbReference>
<evidence type="ECO:0000256" key="4">
    <source>
        <dbReference type="ARBA" id="ARBA00023098"/>
    </source>
</evidence>